<dbReference type="EMBL" id="JAMYRI010000025">
    <property type="protein sequence ID" value="MER9287849.1"/>
    <property type="molecule type" value="Genomic_DNA"/>
</dbReference>
<protein>
    <submittedName>
        <fullName evidence="1">ATP-binding protein</fullName>
    </submittedName>
</protein>
<reference evidence="1 2" key="1">
    <citation type="journal article" date="2024" name="Proc. Natl. Acad. Sci. U.S.A.">
        <title>The evolutionary genomics of adaptation to stress in wild rhizobium bacteria.</title>
        <authorList>
            <person name="Kehlet-Delgado H."/>
            <person name="Montoya A.P."/>
            <person name="Jensen K.T."/>
            <person name="Wendlandt C.E."/>
            <person name="Dexheimer C."/>
            <person name="Roberts M."/>
            <person name="Torres Martinez L."/>
            <person name="Friesen M.L."/>
            <person name="Griffitts J.S."/>
            <person name="Porter S.S."/>
        </authorList>
    </citation>
    <scope>NUCLEOTIDE SEQUENCE [LARGE SCALE GENOMIC DNA]</scope>
    <source>
        <strain evidence="1 2">M0468</strain>
    </source>
</reference>
<keyword evidence="1" id="KW-0547">Nucleotide-binding</keyword>
<dbReference type="Proteomes" id="UP001480082">
    <property type="component" value="Unassembled WGS sequence"/>
</dbReference>
<sequence length="139" mass="15276">MYLKNLGLSNFRSFSQTEVPLCKGLTILVGENNGGKSNAIDPTWLLTEPFGGRRSGHLLIVGTGRQLLGHPNFDLNDRTGARSCHPPIKFEARPRTGLGVKLVFHAERPCPDCGKDRPLKGVGKNRFHTAMCRHLLTAC</sequence>
<proteinExistence type="predicted"/>
<organism evidence="1 2">
    <name type="scientific">Mesorhizobium australicum</name>
    <dbReference type="NCBI Taxonomy" id="536018"/>
    <lineage>
        <taxon>Bacteria</taxon>
        <taxon>Pseudomonadati</taxon>
        <taxon>Pseudomonadota</taxon>
        <taxon>Alphaproteobacteria</taxon>
        <taxon>Hyphomicrobiales</taxon>
        <taxon>Phyllobacteriaceae</taxon>
        <taxon>Mesorhizobium</taxon>
    </lineage>
</organism>
<comment type="caution">
    <text evidence="1">The sequence shown here is derived from an EMBL/GenBank/DDBJ whole genome shotgun (WGS) entry which is preliminary data.</text>
</comment>
<evidence type="ECO:0000313" key="2">
    <source>
        <dbReference type="Proteomes" id="UP001480082"/>
    </source>
</evidence>
<evidence type="ECO:0000313" key="1">
    <source>
        <dbReference type="EMBL" id="MER9287849.1"/>
    </source>
</evidence>
<accession>A0ACC6T7C1</accession>
<keyword evidence="2" id="KW-1185">Reference proteome</keyword>
<keyword evidence="1" id="KW-0067">ATP-binding</keyword>
<gene>
    <name evidence="1" type="ORF">NKI81_28690</name>
</gene>
<name>A0ACC6T7C1_9HYPH</name>